<evidence type="ECO:0000256" key="2">
    <source>
        <dbReference type="ARBA" id="ARBA00023002"/>
    </source>
</evidence>
<dbReference type="Pfam" id="PF01965">
    <property type="entry name" value="DJ-1_PfpI"/>
    <property type="match status" value="1"/>
</dbReference>
<dbReference type="RefSeq" id="WP_337889597.1">
    <property type="nucleotide sequence ID" value="NZ_JBAHVI010000002.1"/>
</dbReference>
<dbReference type="Pfam" id="PF00724">
    <property type="entry name" value="Oxidored_FMN"/>
    <property type="match status" value="1"/>
</dbReference>
<dbReference type="SUPFAM" id="SSF51395">
    <property type="entry name" value="FMN-linked oxidoreductases"/>
    <property type="match status" value="1"/>
</dbReference>
<evidence type="ECO:0000259" key="3">
    <source>
        <dbReference type="Pfam" id="PF00724"/>
    </source>
</evidence>
<comment type="caution">
    <text evidence="5">The sequence shown here is derived from an EMBL/GenBank/DDBJ whole genome shotgun (WGS) entry which is preliminary data.</text>
</comment>
<organism evidence="5 6">
    <name type="scientific">Corynebacterium mastitidis</name>
    <dbReference type="NCBI Taxonomy" id="161890"/>
    <lineage>
        <taxon>Bacteria</taxon>
        <taxon>Bacillati</taxon>
        <taxon>Actinomycetota</taxon>
        <taxon>Actinomycetes</taxon>
        <taxon>Mycobacteriales</taxon>
        <taxon>Corynebacteriaceae</taxon>
        <taxon>Corynebacterium</taxon>
    </lineage>
</organism>
<dbReference type="InterPro" id="IPR013785">
    <property type="entry name" value="Aldolase_TIM"/>
</dbReference>
<dbReference type="SUPFAM" id="SSF52317">
    <property type="entry name" value="Class I glutamine amidotransferase-like"/>
    <property type="match status" value="1"/>
</dbReference>
<dbReference type="InterPro" id="IPR051799">
    <property type="entry name" value="NADH_flavin_oxidoreductase"/>
</dbReference>
<dbReference type="CDD" id="cd04733">
    <property type="entry name" value="OYE_like_2_FMN"/>
    <property type="match status" value="1"/>
</dbReference>
<dbReference type="Gene3D" id="3.40.50.880">
    <property type="match status" value="1"/>
</dbReference>
<feature type="domain" description="NADH:flavin oxidoreductase/NADH oxidase N-terminal" evidence="3">
    <location>
        <begin position="6"/>
        <end position="340"/>
    </location>
</feature>
<feature type="domain" description="DJ-1/PfpI" evidence="4">
    <location>
        <begin position="446"/>
        <end position="644"/>
    </location>
</feature>
<evidence type="ECO:0000313" key="5">
    <source>
        <dbReference type="EMBL" id="MEJ4098756.1"/>
    </source>
</evidence>
<dbReference type="PANTHER" id="PTHR43656">
    <property type="entry name" value="BINDING OXIDOREDUCTASE, PUTATIVE (AFU_ORTHOLOGUE AFUA_2G08260)-RELATED"/>
    <property type="match status" value="1"/>
</dbReference>
<dbReference type="PANTHER" id="PTHR43656:SF2">
    <property type="entry name" value="BINDING OXIDOREDUCTASE, PUTATIVE (AFU_ORTHOLOGUE AFUA_2G08260)-RELATED"/>
    <property type="match status" value="1"/>
</dbReference>
<keyword evidence="6" id="KW-1185">Reference proteome</keyword>
<reference evidence="5 6" key="1">
    <citation type="submission" date="2024-02" db="EMBL/GenBank/DDBJ databases">
        <title>Whole genome sequencing and characterization of Corynebacterium isolated from the ocular surface of dry eye disease sufferers.</title>
        <authorList>
            <person name="Naqvi M."/>
        </authorList>
    </citation>
    <scope>NUCLEOTIDE SEQUENCE [LARGE SCALE GENOMIC DNA]</scope>
    <source>
        <strain evidence="5 6">PCRF</strain>
    </source>
</reference>
<evidence type="ECO:0000256" key="1">
    <source>
        <dbReference type="ARBA" id="ARBA00022630"/>
    </source>
</evidence>
<keyword evidence="2" id="KW-0560">Oxidoreductase</keyword>
<gene>
    <name evidence="5" type="ORF">V5S96_00010</name>
</gene>
<accession>A0ABU8NUS1</accession>
<dbReference type="CDD" id="cd03141">
    <property type="entry name" value="GATase1_Hsp31_like"/>
    <property type="match status" value="1"/>
</dbReference>
<dbReference type="Proteomes" id="UP001359781">
    <property type="component" value="Unassembled WGS sequence"/>
</dbReference>
<evidence type="ECO:0000259" key="4">
    <source>
        <dbReference type="Pfam" id="PF01965"/>
    </source>
</evidence>
<dbReference type="InterPro" id="IPR001155">
    <property type="entry name" value="OxRdtase_FMN_N"/>
</dbReference>
<sequence length="648" mass="70700">MNNTPFSPYHFPSGATTPNRIVKAAMEESLSTRDHLPSENLFELYRAWARGGAGTLITGNVMVHDAALTGPRGVVLDEHQPLEPFRQWARAAHEHGAKIWMQINHPGRQVNAQQAGVAWAPSAKAVEVGSKRATFPTSTPMTTEQIEATIARFVSSARLAEEAGFDGVEVHAAHGYLLSQFLSPITNLRTDEWGGTLHNRARMLLETVRGIRNVVSPQFVVSVKLNSADFQRGGFDLEDAQEVIAMLAPLGVDLVELSGGSYESPAMTGRSADSRTRSREAYFLDMTRSLLSNSPIPLMLTGGIVRPSVAQEILDSGAALVGVGTALAAEPALPQRWKDSQPEPPVLPHTRIKNKLIASAASMAWVRWQMARVSRGKQPQTRLAPSVALAAETLKDAKAHRHYEHWLTQRLTNSAATPRRVLMVVSAAQVWTLRDGSTHPTGFWGEELAVPHEIFSTVDWEVDIATPGGVPPTLDELSMGISGGLPSQRAEVRAYLHSIAEQLATPLSLEDVDAEEYDLVFYPGGHGPMEDLAFDRTSGDLLRRRIATNKPLALLCHAPAAILAATDGEGYNAFAGRRMTGLSNKEERLNPFAWKAQWLLEDEMKKAQVKYSAGLPLRPHVVVDGNLYSGQNPQSSRNLAARILADLR</sequence>
<dbReference type="InterPro" id="IPR002818">
    <property type="entry name" value="DJ-1/PfpI"/>
</dbReference>
<evidence type="ECO:0000313" key="6">
    <source>
        <dbReference type="Proteomes" id="UP001359781"/>
    </source>
</evidence>
<name>A0ABU8NUS1_9CORY</name>
<proteinExistence type="predicted"/>
<dbReference type="EMBL" id="JBAHVJ010000001">
    <property type="protein sequence ID" value="MEJ4098756.1"/>
    <property type="molecule type" value="Genomic_DNA"/>
</dbReference>
<protein>
    <submittedName>
        <fullName evidence="5">DJ-1/PfpI family protein</fullName>
    </submittedName>
</protein>
<dbReference type="InterPro" id="IPR029062">
    <property type="entry name" value="Class_I_gatase-like"/>
</dbReference>
<keyword evidence="1" id="KW-0285">Flavoprotein</keyword>
<dbReference type="Gene3D" id="3.20.20.70">
    <property type="entry name" value="Aldolase class I"/>
    <property type="match status" value="1"/>
</dbReference>